<evidence type="ECO:0000313" key="3">
    <source>
        <dbReference type="Proteomes" id="UP001415857"/>
    </source>
</evidence>
<name>A0AAP0R2I1_LIQFO</name>
<sequence length="168" mass="18868">MAGLLVLPLKPSLQFDRYRYLTRNLLTGPIPDWMLKDGKYIDLSYNSFTSGNLSSCQQDSVNLFRSSTENNNSTLGGEGIRTKMMLWELEGNKENNHDNPNLYNPQTKSLSSIFADDYIIGKPSSLSNPHKPSHHNLDLHTASNPDLPTTTLINQPTHMKPYSTQSLS</sequence>
<gene>
    <name evidence="2" type="ORF">L1049_000249</name>
</gene>
<evidence type="ECO:0000256" key="1">
    <source>
        <dbReference type="SAM" id="MobiDB-lite"/>
    </source>
</evidence>
<feature type="compositionally biased region" description="Polar residues" evidence="1">
    <location>
        <begin position="141"/>
        <end position="168"/>
    </location>
</feature>
<feature type="region of interest" description="Disordered" evidence="1">
    <location>
        <begin position="124"/>
        <end position="168"/>
    </location>
</feature>
<proteinExistence type="predicted"/>
<evidence type="ECO:0000313" key="2">
    <source>
        <dbReference type="EMBL" id="KAK9268497.1"/>
    </source>
</evidence>
<keyword evidence="3" id="KW-1185">Reference proteome</keyword>
<dbReference type="AlphaFoldDB" id="A0AAP0R2I1"/>
<comment type="caution">
    <text evidence="2">The sequence shown here is derived from an EMBL/GenBank/DDBJ whole genome shotgun (WGS) entry which is preliminary data.</text>
</comment>
<organism evidence="2 3">
    <name type="scientific">Liquidambar formosana</name>
    <name type="common">Formosan gum</name>
    <dbReference type="NCBI Taxonomy" id="63359"/>
    <lineage>
        <taxon>Eukaryota</taxon>
        <taxon>Viridiplantae</taxon>
        <taxon>Streptophyta</taxon>
        <taxon>Embryophyta</taxon>
        <taxon>Tracheophyta</taxon>
        <taxon>Spermatophyta</taxon>
        <taxon>Magnoliopsida</taxon>
        <taxon>eudicotyledons</taxon>
        <taxon>Gunneridae</taxon>
        <taxon>Pentapetalae</taxon>
        <taxon>Saxifragales</taxon>
        <taxon>Altingiaceae</taxon>
        <taxon>Liquidambar</taxon>
    </lineage>
</organism>
<dbReference type="Proteomes" id="UP001415857">
    <property type="component" value="Unassembled WGS sequence"/>
</dbReference>
<reference evidence="2 3" key="1">
    <citation type="journal article" date="2024" name="Plant J.">
        <title>Genome sequences and population genomics reveal climatic adaptation and genomic divergence between two closely related sweetgum species.</title>
        <authorList>
            <person name="Xu W.Q."/>
            <person name="Ren C.Q."/>
            <person name="Zhang X.Y."/>
            <person name="Comes H.P."/>
            <person name="Liu X.H."/>
            <person name="Li Y.G."/>
            <person name="Kettle C.J."/>
            <person name="Jalonen R."/>
            <person name="Gaisberger H."/>
            <person name="Ma Y.Z."/>
            <person name="Qiu Y.X."/>
        </authorList>
    </citation>
    <scope>NUCLEOTIDE SEQUENCE [LARGE SCALE GENOMIC DNA]</scope>
    <source>
        <strain evidence="2">Hangzhou</strain>
    </source>
</reference>
<protein>
    <submittedName>
        <fullName evidence="2">Uncharacterized protein</fullName>
    </submittedName>
</protein>
<accession>A0AAP0R2I1</accession>
<dbReference type="EMBL" id="JBBPBK010000015">
    <property type="protein sequence ID" value="KAK9268497.1"/>
    <property type="molecule type" value="Genomic_DNA"/>
</dbReference>